<dbReference type="EMBL" id="AP027732">
    <property type="protein sequence ID" value="BDZ49218.1"/>
    <property type="molecule type" value="Genomic_DNA"/>
</dbReference>
<organism evidence="2 3">
    <name type="scientific">Frondihabitans sucicola</name>
    <dbReference type="NCBI Taxonomy" id="1268041"/>
    <lineage>
        <taxon>Bacteria</taxon>
        <taxon>Bacillati</taxon>
        <taxon>Actinomycetota</taxon>
        <taxon>Actinomycetes</taxon>
        <taxon>Micrococcales</taxon>
        <taxon>Microbacteriaceae</taxon>
        <taxon>Frondihabitans</taxon>
    </lineage>
</organism>
<feature type="compositionally biased region" description="Basic and acidic residues" evidence="1">
    <location>
        <begin position="47"/>
        <end position="57"/>
    </location>
</feature>
<dbReference type="Proteomes" id="UP001321486">
    <property type="component" value="Chromosome"/>
</dbReference>
<feature type="region of interest" description="Disordered" evidence="1">
    <location>
        <begin position="26"/>
        <end position="75"/>
    </location>
</feature>
<evidence type="ECO:0000313" key="2">
    <source>
        <dbReference type="EMBL" id="BDZ49218.1"/>
    </source>
</evidence>
<keyword evidence="3" id="KW-1185">Reference proteome</keyword>
<evidence type="ECO:0000313" key="3">
    <source>
        <dbReference type="Proteomes" id="UP001321486"/>
    </source>
</evidence>
<accession>A0ABN6XYL5</accession>
<sequence>MRVVQRHADGLAAVLEREDLLDAGQRAQRGGAVGPRFDHGAGPGLAETRERAERLGAEADDLAATDRGASAAEAERGQVVEVVRRILGIGRKERAEGGERFSKTATS</sequence>
<gene>
    <name evidence="2" type="ORF">GCM10025867_14590</name>
</gene>
<protein>
    <submittedName>
        <fullName evidence="2">Uncharacterized protein</fullName>
    </submittedName>
</protein>
<name>A0ABN6XYL5_9MICO</name>
<evidence type="ECO:0000256" key="1">
    <source>
        <dbReference type="SAM" id="MobiDB-lite"/>
    </source>
</evidence>
<proteinExistence type="predicted"/>
<reference evidence="3" key="1">
    <citation type="journal article" date="2019" name="Int. J. Syst. Evol. Microbiol.">
        <title>The Global Catalogue of Microorganisms (GCM) 10K type strain sequencing project: providing services to taxonomists for standard genome sequencing and annotation.</title>
        <authorList>
            <consortium name="The Broad Institute Genomics Platform"/>
            <consortium name="The Broad Institute Genome Sequencing Center for Infectious Disease"/>
            <person name="Wu L."/>
            <person name="Ma J."/>
        </authorList>
    </citation>
    <scope>NUCLEOTIDE SEQUENCE [LARGE SCALE GENOMIC DNA]</scope>
    <source>
        <strain evidence="3">NBRC 108728</strain>
    </source>
</reference>